<dbReference type="AlphaFoldDB" id="A0A1X9YV00"/>
<gene>
    <name evidence="2" type="ORF">CA264_15385</name>
</gene>
<protein>
    <submittedName>
        <fullName evidence="2">TIGR02391 family protein</fullName>
    </submittedName>
</protein>
<keyword evidence="3" id="KW-1185">Reference proteome</keyword>
<accession>A0A1X9YV00</accession>
<dbReference type="Pfam" id="PF09509">
    <property type="entry name" value="Hypoth_Ymh"/>
    <property type="match status" value="1"/>
</dbReference>
<organism evidence="2 3">
    <name type="scientific">Pontibacter actiniarum</name>
    <dbReference type="NCBI Taxonomy" id="323450"/>
    <lineage>
        <taxon>Bacteria</taxon>
        <taxon>Pseudomonadati</taxon>
        <taxon>Bacteroidota</taxon>
        <taxon>Cytophagia</taxon>
        <taxon>Cytophagales</taxon>
        <taxon>Hymenobacteraceae</taxon>
        <taxon>Pontibacter</taxon>
    </lineage>
</organism>
<feature type="domain" description="Conserved hypothetical protein CHP02391" evidence="1">
    <location>
        <begin position="136"/>
        <end position="257"/>
    </location>
</feature>
<dbReference type="EMBL" id="CP021235">
    <property type="protein sequence ID" value="ARS36689.1"/>
    <property type="molecule type" value="Genomic_DNA"/>
</dbReference>
<evidence type="ECO:0000259" key="1">
    <source>
        <dbReference type="Pfam" id="PF09509"/>
    </source>
</evidence>
<dbReference type="RefSeq" id="WP_025608287.1">
    <property type="nucleotide sequence ID" value="NZ_CP021235.1"/>
</dbReference>
<dbReference type="KEGG" id="pact:CA264_15385"/>
<reference evidence="3" key="1">
    <citation type="submission" date="2017-05" db="EMBL/GenBank/DDBJ databases">
        <authorList>
            <person name="Ray J."/>
            <person name="Price M."/>
            <person name="Deutschbauer A."/>
        </authorList>
    </citation>
    <scope>NUCLEOTIDE SEQUENCE [LARGE SCALE GENOMIC DNA]</scope>
    <source>
        <strain evidence="3">DSM 19842</strain>
    </source>
</reference>
<dbReference type="NCBIfam" id="TIGR02391">
    <property type="entry name" value="hypoth_ymh"/>
    <property type="match status" value="1"/>
</dbReference>
<proteinExistence type="predicted"/>
<sequence length="266" mass="30555">MINKLEDSTIRNIANVGSDVLSHKQLIELLESSGIEVNLQVSSKADRIYHSLKYRQNRDGCGNNVINFVQKVISPRRFDDELEFEKARAKFNEKLLFEGYEINSSGAVSRVTKASTISEAKERSQKIKQKIKGYNTHTEIVRFCEEEWLRENYFHAILEITKCIADKLRNMSGYTSDGSELVDECFGLGKDKKPMLAFNMLLTPSEESEHKGFANFLKGFFSMYRNPKAHNPKIFEDTQIDEMAESLIVASIIYRRLDKTFKTGLK</sequence>
<evidence type="ECO:0000313" key="2">
    <source>
        <dbReference type="EMBL" id="ARS36689.1"/>
    </source>
</evidence>
<dbReference type="InterPro" id="IPR012654">
    <property type="entry name" value="CHP02391"/>
</dbReference>
<dbReference type="OrthoDB" id="1863356at2"/>
<evidence type="ECO:0000313" key="3">
    <source>
        <dbReference type="Proteomes" id="UP000266292"/>
    </source>
</evidence>
<name>A0A1X9YV00_9BACT</name>
<dbReference type="STRING" id="709015.GCA_000472485_03106"/>
<dbReference type="Proteomes" id="UP000266292">
    <property type="component" value="Chromosome"/>
</dbReference>